<dbReference type="InterPro" id="IPR029063">
    <property type="entry name" value="SAM-dependent_MTases_sf"/>
</dbReference>
<dbReference type="GO" id="GO:0032259">
    <property type="term" value="P:methylation"/>
    <property type="evidence" value="ECO:0007669"/>
    <property type="project" value="UniProtKB-KW"/>
</dbReference>
<accession>A0A554S9P4</accession>
<comment type="caution">
    <text evidence="1">The sequence shown here is derived from an EMBL/GenBank/DDBJ whole genome shotgun (WGS) entry which is preliminary data.</text>
</comment>
<reference evidence="1 2" key="1">
    <citation type="submission" date="2019-07" db="EMBL/GenBank/DDBJ databases">
        <authorList>
            <person name="Zhao L.H."/>
        </authorList>
    </citation>
    <scope>NUCLEOTIDE SEQUENCE [LARGE SCALE GENOMIC DNA]</scope>
    <source>
        <strain evidence="1 2">Co35</strain>
    </source>
</reference>
<sequence>MGPVRAEVMWQAVRDALEAAAPDEARPLRVLDIGGGTGGDAVRVAAEGHEVVVVDPSPDALAALARRADDAGVAISQALGDTGDLADHLEPASIDLVLCHGVVEHVDDPVTALREVARTLAPSGRLSIVVPGRVSAAIARAVAGDFAAAQALVERPVAHWTPDEHGPRRYFSEELDALLAAAGFRPAETRGLRVFADLVPSAVVDVEPGARESLFALESAARERHEFAACSGGLQQIACLELS</sequence>
<dbReference type="OrthoDB" id="3366024at2"/>
<evidence type="ECO:0000313" key="1">
    <source>
        <dbReference type="EMBL" id="TSD63070.1"/>
    </source>
</evidence>
<dbReference type="Proteomes" id="UP000316988">
    <property type="component" value="Unassembled WGS sequence"/>
</dbReference>
<dbReference type="CDD" id="cd02440">
    <property type="entry name" value="AdoMet_MTases"/>
    <property type="match status" value="1"/>
</dbReference>
<organism evidence="1 2">
    <name type="scientific">Aeromicrobium piscarium</name>
    <dbReference type="NCBI Taxonomy" id="2590901"/>
    <lineage>
        <taxon>Bacteria</taxon>
        <taxon>Bacillati</taxon>
        <taxon>Actinomycetota</taxon>
        <taxon>Actinomycetes</taxon>
        <taxon>Propionibacteriales</taxon>
        <taxon>Nocardioidaceae</taxon>
        <taxon>Aeromicrobium</taxon>
    </lineage>
</organism>
<dbReference type="Pfam" id="PF13489">
    <property type="entry name" value="Methyltransf_23"/>
    <property type="match status" value="1"/>
</dbReference>
<protein>
    <submittedName>
        <fullName evidence="1">Methyltransferase domain-containing protein</fullName>
    </submittedName>
</protein>
<dbReference type="PANTHER" id="PTHR42912:SF93">
    <property type="entry name" value="N6-ADENOSINE-METHYLTRANSFERASE TMT1A"/>
    <property type="match status" value="1"/>
</dbReference>
<dbReference type="GO" id="GO:0008168">
    <property type="term" value="F:methyltransferase activity"/>
    <property type="evidence" value="ECO:0007669"/>
    <property type="project" value="UniProtKB-KW"/>
</dbReference>
<keyword evidence="1" id="KW-0808">Transferase</keyword>
<dbReference type="SUPFAM" id="SSF53335">
    <property type="entry name" value="S-adenosyl-L-methionine-dependent methyltransferases"/>
    <property type="match status" value="1"/>
</dbReference>
<dbReference type="EMBL" id="VLNT01000006">
    <property type="protein sequence ID" value="TSD63070.1"/>
    <property type="molecule type" value="Genomic_DNA"/>
</dbReference>
<dbReference type="AlphaFoldDB" id="A0A554S9P4"/>
<keyword evidence="1" id="KW-0489">Methyltransferase</keyword>
<dbReference type="PANTHER" id="PTHR42912">
    <property type="entry name" value="METHYLTRANSFERASE"/>
    <property type="match status" value="1"/>
</dbReference>
<dbReference type="Gene3D" id="3.40.50.150">
    <property type="entry name" value="Vaccinia Virus protein VP39"/>
    <property type="match status" value="1"/>
</dbReference>
<gene>
    <name evidence="1" type="ORF">FNM00_09055</name>
</gene>
<dbReference type="InterPro" id="IPR050508">
    <property type="entry name" value="Methyltransf_Superfamily"/>
</dbReference>
<keyword evidence="2" id="KW-1185">Reference proteome</keyword>
<dbReference type="RefSeq" id="WP_143913124.1">
    <property type="nucleotide sequence ID" value="NZ_VLNT01000006.1"/>
</dbReference>
<name>A0A554S9P4_9ACTN</name>
<evidence type="ECO:0000313" key="2">
    <source>
        <dbReference type="Proteomes" id="UP000316988"/>
    </source>
</evidence>
<proteinExistence type="predicted"/>